<evidence type="ECO:0000259" key="2">
    <source>
        <dbReference type="Pfam" id="PF05627"/>
    </source>
</evidence>
<dbReference type="EMBL" id="JAGKQM010000012">
    <property type="protein sequence ID" value="KAH0896273.1"/>
    <property type="molecule type" value="Genomic_DNA"/>
</dbReference>
<comment type="caution">
    <text evidence="3">The sequence shown here is derived from an EMBL/GenBank/DDBJ whole genome shotgun (WGS) entry which is preliminary data.</text>
</comment>
<dbReference type="InterPro" id="IPR008700">
    <property type="entry name" value="TypeIII_avirulence_cleave"/>
</dbReference>
<gene>
    <name evidence="3" type="ORF">HID58_045841</name>
</gene>
<evidence type="ECO:0000313" key="3">
    <source>
        <dbReference type="EMBL" id="KAH0896273.1"/>
    </source>
</evidence>
<proteinExistence type="predicted"/>
<feature type="domain" description="RIN4 pathogenic type III effector avirulence factor Avr cleavage site" evidence="2">
    <location>
        <begin position="64"/>
        <end position="93"/>
    </location>
</feature>
<dbReference type="Proteomes" id="UP000824890">
    <property type="component" value="Unassembled WGS sequence"/>
</dbReference>
<feature type="compositionally biased region" description="Basic and acidic residues" evidence="1">
    <location>
        <begin position="166"/>
        <end position="181"/>
    </location>
</feature>
<feature type="compositionally biased region" description="Basic and acidic residues" evidence="1">
    <location>
        <begin position="190"/>
        <end position="201"/>
    </location>
</feature>
<reference evidence="3 4" key="1">
    <citation type="submission" date="2021-05" db="EMBL/GenBank/DDBJ databases">
        <title>Genome Assembly of Synthetic Allotetraploid Brassica napus Reveals Homoeologous Exchanges between Subgenomes.</title>
        <authorList>
            <person name="Davis J.T."/>
        </authorList>
    </citation>
    <scope>NUCLEOTIDE SEQUENCE [LARGE SCALE GENOMIC DNA]</scope>
    <source>
        <strain evidence="4">cv. Da-Ae</strain>
        <tissue evidence="3">Seedling</tissue>
    </source>
</reference>
<feature type="domain" description="RIN4 pathogenic type III effector avirulence factor Avr cleavage site" evidence="2">
    <location>
        <begin position="216"/>
        <end position="247"/>
    </location>
</feature>
<dbReference type="PANTHER" id="PTHR33159">
    <property type="entry name" value="RPM1-INTERACTING PROTEIN 4 (RIN4) FAMILY PROTEIN"/>
    <property type="match status" value="1"/>
</dbReference>
<dbReference type="InterPro" id="IPR040387">
    <property type="entry name" value="RIN4/NOI4"/>
</dbReference>
<evidence type="ECO:0000256" key="1">
    <source>
        <dbReference type="SAM" id="MobiDB-lite"/>
    </source>
</evidence>
<feature type="non-terminal residue" evidence="3">
    <location>
        <position position="1"/>
    </location>
</feature>
<organism evidence="3 4">
    <name type="scientific">Brassica napus</name>
    <name type="common">Rape</name>
    <dbReference type="NCBI Taxonomy" id="3708"/>
    <lineage>
        <taxon>Eukaryota</taxon>
        <taxon>Viridiplantae</taxon>
        <taxon>Streptophyta</taxon>
        <taxon>Embryophyta</taxon>
        <taxon>Tracheophyta</taxon>
        <taxon>Spermatophyta</taxon>
        <taxon>Magnoliopsida</taxon>
        <taxon>eudicotyledons</taxon>
        <taxon>Gunneridae</taxon>
        <taxon>Pentapetalae</taxon>
        <taxon>rosids</taxon>
        <taxon>malvids</taxon>
        <taxon>Brassicales</taxon>
        <taxon>Brassicaceae</taxon>
        <taxon>Brassiceae</taxon>
        <taxon>Brassica</taxon>
    </lineage>
</organism>
<evidence type="ECO:0000313" key="4">
    <source>
        <dbReference type="Proteomes" id="UP000824890"/>
    </source>
</evidence>
<dbReference type="Pfam" id="PF05627">
    <property type="entry name" value="AvrRpt-cleavage"/>
    <property type="match status" value="2"/>
</dbReference>
<dbReference type="PANTHER" id="PTHR33159:SF101">
    <property type="entry name" value="OS04G0379600 PROTEIN"/>
    <property type="match status" value="1"/>
</dbReference>
<accession>A0ABQ8AVP5</accession>
<protein>
    <recommendedName>
        <fullName evidence="2">RIN4 pathogenic type III effector avirulence factor Avr cleavage site domain-containing protein</fullName>
    </recommendedName>
</protein>
<name>A0ABQ8AVP5_BRANA</name>
<keyword evidence="4" id="KW-1185">Reference proteome</keyword>
<sequence length="274" mass="31420">KGVADDKFEDILAFDESLDIEKDVKSNEKLTVERGCVKVDVNCTKAEQDSTQDQEKLRQEYERVLPKFDDWDVGGPVPDGYRHIFDIVRNERRGGALNEKCPTMKATPTRGTLNDEFYKVKTFVLGGMEKKATEHKRRGCVPTLRYLCFRKLGKEPRPEGFSTSPRKIDSFSLDTEKDEKSKKKQTVEQGSRKVDVNHTEAEQDSTQDQAKPRREQVVPKFGEWCGSDPVPDDGYAHIFNKARDERRGALNDEFHKVKTFDLRGVKSDGRDKDQ</sequence>
<feature type="region of interest" description="Disordered" evidence="1">
    <location>
        <begin position="156"/>
        <end position="231"/>
    </location>
</feature>